<keyword evidence="15" id="KW-1185">Reference proteome</keyword>
<comment type="cofactor">
    <cofactor evidence="2 13">
        <name>pyridoxal 5'-phosphate</name>
        <dbReference type="ChEBI" id="CHEBI:597326"/>
    </cofactor>
</comment>
<dbReference type="AlphaFoldDB" id="A0A1M4TXB4"/>
<dbReference type="PANTHER" id="PTHR11468:SF3">
    <property type="entry name" value="GLYCOGEN PHOSPHORYLASE, LIVER FORM"/>
    <property type="match status" value="1"/>
</dbReference>
<evidence type="ECO:0000256" key="12">
    <source>
        <dbReference type="PIRSR" id="PIRSR000460-1"/>
    </source>
</evidence>
<evidence type="ECO:0000313" key="14">
    <source>
        <dbReference type="EMBL" id="SHE49090.1"/>
    </source>
</evidence>
<comment type="catalytic activity">
    <reaction evidence="1 13">
        <text>[(1-&gt;4)-alpha-D-glucosyl](n) + phosphate = [(1-&gt;4)-alpha-D-glucosyl](n-1) + alpha-D-glucose 1-phosphate</text>
        <dbReference type="Rhea" id="RHEA:41732"/>
        <dbReference type="Rhea" id="RHEA-COMP:9584"/>
        <dbReference type="Rhea" id="RHEA-COMP:9586"/>
        <dbReference type="ChEBI" id="CHEBI:15444"/>
        <dbReference type="ChEBI" id="CHEBI:43474"/>
        <dbReference type="ChEBI" id="CHEBI:58601"/>
        <dbReference type="EC" id="2.4.1.1"/>
    </reaction>
</comment>
<evidence type="ECO:0000313" key="15">
    <source>
        <dbReference type="Proteomes" id="UP000184128"/>
    </source>
</evidence>
<keyword evidence="10 13" id="KW-0119">Carbohydrate metabolism</keyword>
<keyword evidence="9 12" id="KW-0663">Pyridoxal phosphate</keyword>
<name>A0A1M4TXB4_9LACT</name>
<dbReference type="InterPro" id="IPR000811">
    <property type="entry name" value="Glyco_trans_35"/>
</dbReference>
<evidence type="ECO:0000256" key="7">
    <source>
        <dbReference type="ARBA" id="ARBA00022676"/>
    </source>
</evidence>
<keyword evidence="8 13" id="KW-0808">Transferase</keyword>
<dbReference type="PANTHER" id="PTHR11468">
    <property type="entry name" value="GLYCOGEN PHOSPHORYLASE"/>
    <property type="match status" value="1"/>
</dbReference>
<evidence type="ECO:0000256" key="9">
    <source>
        <dbReference type="ARBA" id="ARBA00022898"/>
    </source>
</evidence>
<evidence type="ECO:0000256" key="5">
    <source>
        <dbReference type="ARBA" id="ARBA00022490"/>
    </source>
</evidence>
<comment type="similarity">
    <text evidence="4 13">Belongs to the glycogen phosphorylase family.</text>
</comment>
<protein>
    <recommendedName>
        <fullName evidence="13">Alpha-1,4 glucan phosphorylase</fullName>
        <ecNumber evidence="13">2.4.1.1</ecNumber>
    </recommendedName>
</protein>
<comment type="subcellular location">
    <subcellularLocation>
        <location evidence="3">Cytoplasm</location>
    </subcellularLocation>
</comment>
<proteinExistence type="inferred from homology"/>
<dbReference type="GO" id="GO:0008184">
    <property type="term" value="F:glycogen phosphorylase activity"/>
    <property type="evidence" value="ECO:0007669"/>
    <property type="project" value="InterPro"/>
</dbReference>
<reference evidence="14 15" key="1">
    <citation type="submission" date="2016-11" db="EMBL/GenBank/DDBJ databases">
        <authorList>
            <person name="Jaros S."/>
            <person name="Januszkiewicz K."/>
            <person name="Wedrychowicz H."/>
        </authorList>
    </citation>
    <scope>NUCLEOTIDE SEQUENCE [LARGE SCALE GENOMIC DNA]</scope>
    <source>
        <strain evidence="14 15">DSM 15692</strain>
    </source>
</reference>
<evidence type="ECO:0000256" key="1">
    <source>
        <dbReference type="ARBA" id="ARBA00001275"/>
    </source>
</evidence>
<dbReference type="GO" id="GO:0005737">
    <property type="term" value="C:cytoplasm"/>
    <property type="evidence" value="ECO:0007669"/>
    <property type="project" value="UniProtKB-SubCell"/>
</dbReference>
<dbReference type="EC" id="2.4.1.1" evidence="13"/>
<dbReference type="FunFam" id="3.40.50.2000:FF:000153">
    <property type="entry name" value="Alpha-1,4 glucan phosphorylase"/>
    <property type="match status" value="1"/>
</dbReference>
<organism evidence="14 15">
    <name type="scientific">Atopostipes suicloacalis DSM 15692</name>
    <dbReference type="NCBI Taxonomy" id="1121025"/>
    <lineage>
        <taxon>Bacteria</taxon>
        <taxon>Bacillati</taxon>
        <taxon>Bacillota</taxon>
        <taxon>Bacilli</taxon>
        <taxon>Lactobacillales</taxon>
        <taxon>Carnobacteriaceae</taxon>
        <taxon>Atopostipes</taxon>
    </lineage>
</organism>
<evidence type="ECO:0000256" key="2">
    <source>
        <dbReference type="ARBA" id="ARBA00001933"/>
    </source>
</evidence>
<keyword evidence="5" id="KW-0963">Cytoplasm</keyword>
<evidence type="ECO:0000256" key="6">
    <source>
        <dbReference type="ARBA" id="ARBA00022533"/>
    </source>
</evidence>
<evidence type="ECO:0000256" key="8">
    <source>
        <dbReference type="ARBA" id="ARBA00022679"/>
    </source>
</evidence>
<dbReference type="PIRSF" id="PIRSF000460">
    <property type="entry name" value="Pprylas_GlgP"/>
    <property type="match status" value="1"/>
</dbReference>
<dbReference type="STRING" id="1121025.SAMN02745249_00546"/>
<dbReference type="InterPro" id="IPR011833">
    <property type="entry name" value="Glycg_phsphrylas"/>
</dbReference>
<comment type="function">
    <text evidence="11">Phosphorylase is an important allosteric enzyme in carbohydrate metabolism. Enzymes from different sources differ in their regulatory mechanisms and in their natural substrates. However, all known phosphorylases share catalytic and structural properties.</text>
</comment>
<dbReference type="InterPro" id="IPR035090">
    <property type="entry name" value="Pyridoxal_P_attach_site"/>
</dbReference>
<evidence type="ECO:0000256" key="11">
    <source>
        <dbReference type="ARBA" id="ARBA00025174"/>
    </source>
</evidence>
<dbReference type="RefSeq" id="WP_073295972.1">
    <property type="nucleotide sequence ID" value="NZ_FQUF01000006.1"/>
</dbReference>
<feature type="modified residue" description="N6-(pyridoxal phosphate)lysine" evidence="12">
    <location>
        <position position="605"/>
    </location>
</feature>
<evidence type="ECO:0000256" key="3">
    <source>
        <dbReference type="ARBA" id="ARBA00004496"/>
    </source>
</evidence>
<keyword evidence="6" id="KW-0021">Allosteric enzyme</keyword>
<dbReference type="SUPFAM" id="SSF53756">
    <property type="entry name" value="UDP-Glycosyltransferase/glycogen phosphorylase"/>
    <property type="match status" value="1"/>
</dbReference>
<dbReference type="OrthoDB" id="9760804at2"/>
<dbReference type="Proteomes" id="UP000184128">
    <property type="component" value="Unassembled WGS sequence"/>
</dbReference>
<accession>A0A1M4TXB4</accession>
<keyword evidence="7 13" id="KW-0328">Glycosyltransferase</keyword>
<gene>
    <name evidence="14" type="ORF">SAMN02745249_00546</name>
</gene>
<dbReference type="GO" id="GO:0005980">
    <property type="term" value="P:glycogen catabolic process"/>
    <property type="evidence" value="ECO:0007669"/>
    <property type="project" value="UniProtKB-ARBA"/>
</dbReference>
<evidence type="ECO:0000256" key="4">
    <source>
        <dbReference type="ARBA" id="ARBA00006047"/>
    </source>
</evidence>
<dbReference type="Pfam" id="PF00343">
    <property type="entry name" value="Phosphorylase"/>
    <property type="match status" value="1"/>
</dbReference>
<sequence length="755" mass="87100">MLNLQNQARETFNKPLADCSNSEIYKILLDFVQNESQKLPVNDSKRKLYYVSAEFLIGKLLTNNLLNLGFYDEVKEELEKHGKSLDEVEEAEHEPSLGNGGLGRLAACFLDSITTLGLNGDGVGLNYHFGLFRQVFEENKQKYKPDEWLGEPTWLKKSEISFNVPFKSFTLTSSLYDISVLGYQQKTKNRLRLFDLESVTGDIIHKDSIDFDKTNIKENLTLFLYPDDSDREGNLLRIYQQYFMVSNAAQLIIAEAIERGSNVKDLADYAVIQINDTHPTLIIPELIRLLTTEHDIEFSEAVEITRNMVAFTNHTILSEALEKWPLEDIEEVTPIISEIIEQLDQMIKSEFSNYPKVHIIDDNDVIHMARLAIHFGFSTNGVSELHTEILKDIELHDFYKIYPEKFSNKTNGITFRRWLMAANPELTSFLNQKIGTKWHKDADLKALLDYQKDEETLDELKAIKHDRKVQLKNHLERTKGVKINPNSIIDIQIKRIHEYKRQQMLALYIIYKYMDIKKGNIPATPITIIFGGKAAPAYTIAQDIIHLILCLSELIDQDEQVNPYLKVLFVENYNVGEAEYLIPAANISEQISLASKEASGTGNMKFMLNGALTIATFDGANVEIEELVGNENIYTFGRISEEIVDLYENDGYDSMYYYKKATIKPLVDFIVSDPMLEIGNKENLERLHNDIKYKDYFMALIDLIEFIAIKEKVYEDYENEKVWWEKSLVNIAHAGFFSSDRTIEEYNHEIWHLDN</sequence>
<dbReference type="EMBL" id="FQUF01000006">
    <property type="protein sequence ID" value="SHE49090.1"/>
    <property type="molecule type" value="Genomic_DNA"/>
</dbReference>
<dbReference type="FunFam" id="3.40.50.2000:FF:000003">
    <property type="entry name" value="Alpha-1,4 glucan phosphorylase"/>
    <property type="match status" value="1"/>
</dbReference>
<comment type="function">
    <text evidence="13">Allosteric enzyme that catalyzes the rate-limiting step in glycogen catabolism, the phosphorolytic cleavage of glycogen to produce glucose-1-phosphate, and plays a central role in maintaining cellular and organismal glucose homeostasis.</text>
</comment>
<dbReference type="GO" id="GO:0030170">
    <property type="term" value="F:pyridoxal phosphate binding"/>
    <property type="evidence" value="ECO:0007669"/>
    <property type="project" value="InterPro"/>
</dbReference>
<evidence type="ECO:0000256" key="13">
    <source>
        <dbReference type="RuleBase" id="RU000587"/>
    </source>
</evidence>
<dbReference type="Gene3D" id="3.40.50.2000">
    <property type="entry name" value="Glycogen Phosphorylase B"/>
    <property type="match status" value="2"/>
</dbReference>
<evidence type="ECO:0000256" key="10">
    <source>
        <dbReference type="ARBA" id="ARBA00023277"/>
    </source>
</evidence>
<dbReference type="NCBIfam" id="TIGR02093">
    <property type="entry name" value="P_ylase"/>
    <property type="match status" value="1"/>
</dbReference>
<dbReference type="PROSITE" id="PS00102">
    <property type="entry name" value="PHOSPHORYLASE"/>
    <property type="match status" value="1"/>
</dbReference>